<dbReference type="GO" id="GO:0006424">
    <property type="term" value="P:glutamyl-tRNA aminoacylation"/>
    <property type="evidence" value="ECO:0007669"/>
    <property type="project" value="InterPro"/>
</dbReference>
<evidence type="ECO:0000256" key="1">
    <source>
        <dbReference type="ARBA" id="ARBA00004173"/>
    </source>
</evidence>
<dbReference type="GO" id="GO:0000049">
    <property type="term" value="F:tRNA binding"/>
    <property type="evidence" value="ECO:0007669"/>
    <property type="project" value="InterPro"/>
</dbReference>
<evidence type="ECO:0000256" key="14">
    <source>
        <dbReference type="ARBA" id="ARBA00047366"/>
    </source>
</evidence>
<dbReference type="InterPro" id="IPR049940">
    <property type="entry name" value="GluQ/Sye"/>
</dbReference>
<comment type="catalytic activity">
    <reaction evidence="14">
        <text>tRNA(Glu) + L-glutamate + ATP = L-glutamyl-tRNA(Glu) + AMP + diphosphate</text>
        <dbReference type="Rhea" id="RHEA:23540"/>
        <dbReference type="Rhea" id="RHEA-COMP:9663"/>
        <dbReference type="Rhea" id="RHEA-COMP:9680"/>
        <dbReference type="ChEBI" id="CHEBI:29985"/>
        <dbReference type="ChEBI" id="CHEBI:30616"/>
        <dbReference type="ChEBI" id="CHEBI:33019"/>
        <dbReference type="ChEBI" id="CHEBI:78442"/>
        <dbReference type="ChEBI" id="CHEBI:78520"/>
        <dbReference type="ChEBI" id="CHEBI:456215"/>
        <dbReference type="EC" id="6.1.1.17"/>
    </reaction>
    <physiologicalReaction direction="left-to-right" evidence="14">
        <dbReference type="Rhea" id="RHEA:23541"/>
    </physiologicalReaction>
</comment>
<sequence>MHRKLLKTAWNCQILTKRFYARSLIRVRFAPSPTGYLHLGGLRTALYNYLFARSNNGVFILRIEDTDQTRVVPGAVEQLRDDLIWAGIIPDEDPIREGPFGPYIQSKRLELYQDQIKILLANGSAYKCFCSERRLDMLRKNALKERQIPKYDNRCRHFSDQEVKERLKRGENYCVRFKLTPTPDPFKDMVYGDVTYNVAQNEGDPIILKSDGFPTYHFANVVDDHFMEISHVLRGVEWQISTPKHLLLYKAFGWNPPQFGHLPLIMNADGTKLSKRQDDIRVEHYRKSGIFPAALINYITTAGGGFNRETAITQCYSYKDLIEQFDINRVNVHSSKLNPDKLLEFNRLEISNLLSNERNHKFLIERLVQLIKEAFPEKVSHSSLQLDPEHIISTLKWAQNRINKLSDLVSADLKFLWVKPENNDNFKNLKYLESIEVLSKKLENIDENNFCQESLKNYLREFAKTNNVPFSDLMKTLRSLLSGLKEGPSVAEMMEILGRDATLNRLRKSAS</sequence>
<keyword evidence="4 17" id="KW-0436">Ligase</keyword>
<evidence type="ECO:0000256" key="9">
    <source>
        <dbReference type="ARBA" id="ARBA00030865"/>
    </source>
</evidence>
<comment type="subcellular location">
    <subcellularLocation>
        <location evidence="1">Mitochondrion</location>
    </subcellularLocation>
</comment>
<dbReference type="PROSITE" id="PS00178">
    <property type="entry name" value="AA_TRNA_LIGASE_I"/>
    <property type="match status" value="1"/>
</dbReference>
<keyword evidence="21" id="KW-1185">Reference proteome</keyword>
<reference evidence="20 21" key="1">
    <citation type="submission" date="2020-02" db="EMBL/GenBank/DDBJ databases">
        <authorList>
            <person name="Ferguson B K."/>
        </authorList>
    </citation>
    <scope>NUCLEOTIDE SEQUENCE [LARGE SCALE GENOMIC DNA]</scope>
</reference>
<evidence type="ECO:0000256" key="4">
    <source>
        <dbReference type="ARBA" id="ARBA00022598"/>
    </source>
</evidence>
<dbReference type="CDD" id="cd00808">
    <property type="entry name" value="GluRS_core"/>
    <property type="match status" value="1"/>
</dbReference>
<dbReference type="NCBIfam" id="TIGR00464">
    <property type="entry name" value="gltX_bact"/>
    <property type="match status" value="1"/>
</dbReference>
<dbReference type="GO" id="GO:0005524">
    <property type="term" value="F:ATP binding"/>
    <property type="evidence" value="ECO:0007669"/>
    <property type="project" value="UniProtKB-KW"/>
</dbReference>
<dbReference type="InterPro" id="IPR004527">
    <property type="entry name" value="Glu-tRNA-ligase_bac/mito"/>
</dbReference>
<evidence type="ECO:0000313" key="20">
    <source>
        <dbReference type="EMBL" id="CAB0028381.1"/>
    </source>
</evidence>
<evidence type="ECO:0000256" key="10">
    <source>
        <dbReference type="ARBA" id="ARBA00044054"/>
    </source>
</evidence>
<feature type="domain" description="Glutamyl/glutaminyl-tRNA synthetase class Ib catalytic" evidence="18">
    <location>
        <begin position="25"/>
        <end position="342"/>
    </location>
</feature>
<evidence type="ECO:0000256" key="16">
    <source>
        <dbReference type="ARBA" id="ARBA00047689"/>
    </source>
</evidence>
<dbReference type="AlphaFoldDB" id="A0A6H5HSV3"/>
<accession>A0A6H5HSV3</accession>
<feature type="domain" description="Aminoacyl-tRNA synthetase class I anticodon-binding" evidence="19">
    <location>
        <begin position="375"/>
        <end position="508"/>
    </location>
</feature>
<dbReference type="SUPFAM" id="SSF52374">
    <property type="entry name" value="Nucleotidylyl transferase"/>
    <property type="match status" value="1"/>
</dbReference>
<dbReference type="GO" id="GO:0050561">
    <property type="term" value="F:glutamate-tRNA(Gln) ligase activity"/>
    <property type="evidence" value="ECO:0007669"/>
    <property type="project" value="UniProtKB-EC"/>
</dbReference>
<proteinExistence type="inferred from homology"/>
<gene>
    <name evidence="20" type="ORF">TBRA_LOCUS565</name>
</gene>
<evidence type="ECO:0000256" key="3">
    <source>
        <dbReference type="ARBA" id="ARBA00012835"/>
    </source>
</evidence>
<evidence type="ECO:0000256" key="15">
    <source>
        <dbReference type="ARBA" id="ARBA00047479"/>
    </source>
</evidence>
<evidence type="ECO:0000256" key="7">
    <source>
        <dbReference type="ARBA" id="ARBA00022917"/>
    </source>
</evidence>
<dbReference type="OrthoDB" id="428822at2759"/>
<dbReference type="GO" id="GO:0005739">
    <property type="term" value="C:mitochondrion"/>
    <property type="evidence" value="ECO:0007669"/>
    <property type="project" value="UniProtKB-SubCell"/>
</dbReference>
<dbReference type="InterPro" id="IPR020751">
    <property type="entry name" value="aa-tRNA-synth_I_codon-bd_sub2"/>
</dbReference>
<name>A0A6H5HSV3_9HYME</name>
<dbReference type="InterPro" id="IPR014729">
    <property type="entry name" value="Rossmann-like_a/b/a_fold"/>
</dbReference>
<dbReference type="InterPro" id="IPR033910">
    <property type="entry name" value="GluRS_core"/>
</dbReference>
<dbReference type="PRINTS" id="PR00987">
    <property type="entry name" value="TRNASYNTHGLU"/>
</dbReference>
<comment type="catalytic activity">
    <reaction evidence="16">
        <text>tRNA(Gln) + L-glutamate + ATP = L-glutamyl-tRNA(Gln) + AMP + diphosphate</text>
        <dbReference type="Rhea" id="RHEA:64612"/>
        <dbReference type="Rhea" id="RHEA-COMP:9662"/>
        <dbReference type="Rhea" id="RHEA-COMP:9684"/>
        <dbReference type="ChEBI" id="CHEBI:29985"/>
        <dbReference type="ChEBI" id="CHEBI:30616"/>
        <dbReference type="ChEBI" id="CHEBI:33019"/>
        <dbReference type="ChEBI" id="CHEBI:78442"/>
        <dbReference type="ChEBI" id="CHEBI:78520"/>
        <dbReference type="ChEBI" id="CHEBI:456215"/>
    </reaction>
    <physiologicalReaction direction="left-to-right" evidence="16">
        <dbReference type="Rhea" id="RHEA:64613"/>
    </physiologicalReaction>
</comment>
<protein>
    <recommendedName>
        <fullName evidence="11">Nondiscriminating glutamyl-tRNA synthetase EARS2, mitochondrial</fullName>
        <ecNumber evidence="3">6.1.1.17</ecNumber>
        <ecNumber evidence="10">6.1.1.24</ecNumber>
    </recommendedName>
    <alternativeName>
        <fullName evidence="13">Glutamate--tRNA(Gln) ligase EARS2, mitochondrial</fullName>
    </alternativeName>
    <alternativeName>
        <fullName evidence="9">Glutamyl-tRNA synthetase</fullName>
    </alternativeName>
    <alternativeName>
        <fullName evidence="12">Mitochondrial glutamyl-tRNA synthetase</fullName>
    </alternativeName>
</protein>
<dbReference type="PANTHER" id="PTHR43311">
    <property type="entry name" value="GLUTAMATE--TRNA LIGASE"/>
    <property type="match status" value="1"/>
</dbReference>
<dbReference type="Pfam" id="PF00749">
    <property type="entry name" value="tRNA-synt_1c"/>
    <property type="match status" value="1"/>
</dbReference>
<dbReference type="FunFam" id="3.40.50.620:FF:000045">
    <property type="entry name" value="Glutamate--tRNA ligase, mitochondrial"/>
    <property type="match status" value="1"/>
</dbReference>
<dbReference type="HAMAP" id="MF_00022">
    <property type="entry name" value="Glu_tRNA_synth_type1"/>
    <property type="match status" value="1"/>
</dbReference>
<evidence type="ECO:0000256" key="13">
    <source>
        <dbReference type="ARBA" id="ARBA00044313"/>
    </source>
</evidence>
<evidence type="ECO:0000256" key="11">
    <source>
        <dbReference type="ARBA" id="ARBA00044142"/>
    </source>
</evidence>
<evidence type="ECO:0000256" key="12">
    <source>
        <dbReference type="ARBA" id="ARBA00044251"/>
    </source>
</evidence>
<organism evidence="20 21">
    <name type="scientific">Trichogramma brassicae</name>
    <dbReference type="NCBI Taxonomy" id="86971"/>
    <lineage>
        <taxon>Eukaryota</taxon>
        <taxon>Metazoa</taxon>
        <taxon>Ecdysozoa</taxon>
        <taxon>Arthropoda</taxon>
        <taxon>Hexapoda</taxon>
        <taxon>Insecta</taxon>
        <taxon>Pterygota</taxon>
        <taxon>Neoptera</taxon>
        <taxon>Endopterygota</taxon>
        <taxon>Hymenoptera</taxon>
        <taxon>Apocrita</taxon>
        <taxon>Proctotrupomorpha</taxon>
        <taxon>Chalcidoidea</taxon>
        <taxon>Trichogrammatidae</taxon>
        <taxon>Trichogramma</taxon>
    </lineage>
</organism>
<dbReference type="EMBL" id="CADCXV010000125">
    <property type="protein sequence ID" value="CAB0028381.1"/>
    <property type="molecule type" value="Genomic_DNA"/>
</dbReference>
<dbReference type="InterPro" id="IPR008925">
    <property type="entry name" value="aa_tRNA-synth_I_cd-bd_sf"/>
</dbReference>
<keyword evidence="5 17" id="KW-0547">Nucleotide-binding</keyword>
<dbReference type="InterPro" id="IPR045462">
    <property type="entry name" value="aa-tRNA-synth_I_cd-bd"/>
</dbReference>
<dbReference type="Pfam" id="PF19269">
    <property type="entry name" value="Anticodon_2"/>
    <property type="match status" value="1"/>
</dbReference>
<dbReference type="InterPro" id="IPR001412">
    <property type="entry name" value="aa-tRNA-synth_I_CS"/>
</dbReference>
<comment type="catalytic activity">
    <reaction evidence="15">
        <text>tRNA(Glx) + L-glutamate + ATP = L-glutamyl-tRNA(Glx) + AMP + diphosphate</text>
        <dbReference type="Rhea" id="RHEA:18397"/>
        <dbReference type="Rhea" id="RHEA-COMP:9713"/>
        <dbReference type="Rhea" id="RHEA-COMP:9716"/>
        <dbReference type="ChEBI" id="CHEBI:29985"/>
        <dbReference type="ChEBI" id="CHEBI:30616"/>
        <dbReference type="ChEBI" id="CHEBI:33019"/>
        <dbReference type="ChEBI" id="CHEBI:78442"/>
        <dbReference type="ChEBI" id="CHEBI:78520"/>
        <dbReference type="ChEBI" id="CHEBI:456215"/>
        <dbReference type="EC" id="6.1.1.24"/>
    </reaction>
    <physiologicalReaction direction="left-to-right" evidence="15">
        <dbReference type="Rhea" id="RHEA:18398"/>
    </physiologicalReaction>
</comment>
<evidence type="ECO:0000313" key="21">
    <source>
        <dbReference type="Proteomes" id="UP000479190"/>
    </source>
</evidence>
<dbReference type="GO" id="GO:0004818">
    <property type="term" value="F:glutamate-tRNA ligase activity"/>
    <property type="evidence" value="ECO:0007669"/>
    <property type="project" value="UniProtKB-EC"/>
</dbReference>
<dbReference type="Gene3D" id="1.10.10.350">
    <property type="match status" value="1"/>
</dbReference>
<keyword evidence="7 17" id="KW-0648">Protein biosynthesis</keyword>
<dbReference type="EC" id="6.1.1.17" evidence="3"/>
<evidence type="ECO:0000256" key="6">
    <source>
        <dbReference type="ARBA" id="ARBA00022840"/>
    </source>
</evidence>
<dbReference type="InterPro" id="IPR000924">
    <property type="entry name" value="Glu/Gln-tRNA-synth"/>
</dbReference>
<dbReference type="Gene3D" id="3.40.50.620">
    <property type="entry name" value="HUPs"/>
    <property type="match status" value="1"/>
</dbReference>
<evidence type="ECO:0000259" key="19">
    <source>
        <dbReference type="Pfam" id="PF19269"/>
    </source>
</evidence>
<dbReference type="PANTHER" id="PTHR43311:SF2">
    <property type="entry name" value="GLUTAMATE--TRNA LIGASE, MITOCHONDRIAL-RELATED"/>
    <property type="match status" value="1"/>
</dbReference>
<dbReference type="InterPro" id="IPR020058">
    <property type="entry name" value="Glu/Gln-tRNA-synth_Ib_cat-dom"/>
</dbReference>
<evidence type="ECO:0000256" key="8">
    <source>
        <dbReference type="ARBA" id="ARBA00023146"/>
    </source>
</evidence>
<dbReference type="EC" id="6.1.1.24" evidence="10"/>
<evidence type="ECO:0000256" key="17">
    <source>
        <dbReference type="RuleBase" id="RU363037"/>
    </source>
</evidence>
<dbReference type="SUPFAM" id="SSF48163">
    <property type="entry name" value="An anticodon-binding domain of class I aminoacyl-tRNA synthetases"/>
    <property type="match status" value="1"/>
</dbReference>
<dbReference type="GO" id="GO:0008270">
    <property type="term" value="F:zinc ion binding"/>
    <property type="evidence" value="ECO:0007669"/>
    <property type="project" value="InterPro"/>
</dbReference>
<keyword evidence="6 17" id="KW-0067">ATP-binding</keyword>
<comment type="similarity">
    <text evidence="2">Belongs to the class-I aminoacyl-tRNA synthetase family. Glutamate--tRNA ligase type 1 subfamily.</text>
</comment>
<keyword evidence="8 17" id="KW-0030">Aminoacyl-tRNA synthetase</keyword>
<evidence type="ECO:0000256" key="2">
    <source>
        <dbReference type="ARBA" id="ARBA00007894"/>
    </source>
</evidence>
<dbReference type="Proteomes" id="UP000479190">
    <property type="component" value="Unassembled WGS sequence"/>
</dbReference>
<evidence type="ECO:0000259" key="18">
    <source>
        <dbReference type="Pfam" id="PF00749"/>
    </source>
</evidence>
<evidence type="ECO:0000256" key="5">
    <source>
        <dbReference type="ARBA" id="ARBA00022741"/>
    </source>
</evidence>